<keyword evidence="5" id="KW-0328">Glycosyltransferase</keyword>
<feature type="domain" description="Glycosyltransferase 2-like" evidence="13">
    <location>
        <begin position="62"/>
        <end position="171"/>
    </location>
</feature>
<dbReference type="GO" id="GO:0005789">
    <property type="term" value="C:endoplasmic reticulum membrane"/>
    <property type="evidence" value="ECO:0007669"/>
    <property type="project" value="UniProtKB-SubCell"/>
</dbReference>
<dbReference type="GO" id="GO:0004581">
    <property type="term" value="F:dolichyl-phosphate beta-glucosyltransferase activity"/>
    <property type="evidence" value="ECO:0007669"/>
    <property type="project" value="UniProtKB-EC"/>
</dbReference>
<evidence type="ECO:0000256" key="10">
    <source>
        <dbReference type="ARBA" id="ARBA00022989"/>
    </source>
</evidence>
<evidence type="ECO:0000256" key="9">
    <source>
        <dbReference type="ARBA" id="ARBA00022968"/>
    </source>
</evidence>
<evidence type="ECO:0000256" key="8">
    <source>
        <dbReference type="ARBA" id="ARBA00022824"/>
    </source>
</evidence>
<keyword evidence="7" id="KW-0812">Transmembrane</keyword>
<evidence type="ECO:0000256" key="2">
    <source>
        <dbReference type="ARBA" id="ARBA00004922"/>
    </source>
</evidence>
<accession>A0A7S0YGR4</accession>
<dbReference type="SUPFAM" id="SSF53448">
    <property type="entry name" value="Nucleotide-diphospho-sugar transferases"/>
    <property type="match status" value="1"/>
</dbReference>
<evidence type="ECO:0000259" key="13">
    <source>
        <dbReference type="Pfam" id="PF00535"/>
    </source>
</evidence>
<dbReference type="EMBL" id="HBFM01018009">
    <property type="protein sequence ID" value="CAD8775249.1"/>
    <property type="molecule type" value="Transcribed_RNA"/>
</dbReference>
<keyword evidence="9" id="KW-0735">Signal-anchor</keyword>
<comment type="pathway">
    <text evidence="2">Protein modification; protein glycosylation.</text>
</comment>
<sequence>MLFILAIVALGVLGYSIGRFINWMTTLNEEFEREFSAWLENPNSIEKVPLPSVFSPATKALSVIVPAYNEQDRISSTLSEMLTYLEARQARQGPSFTYEIIVVDDGSKDNTRGVVLDFTQRVGFDVVRLLRLSKNGGKGHAVKRGMLAARGSFLLMADADGATRFSDLERLEIQLDRILIPNFAPRAATPKSSAVSATAISDSLALATSGVGAAFGSRAHMERTVKRSALRTFLMKGFHMLVLFVAGGKIRDTQCGFKLFSRRAAAVIFSNLRLRRWCFDVEVVLLCRFLGVPIAEVDVTWTEVPGSKLRVMSVVHMALELLLIKVSYQIARVWRVASEIELGRKN</sequence>
<reference evidence="14" key="1">
    <citation type="submission" date="2021-01" db="EMBL/GenBank/DDBJ databases">
        <authorList>
            <person name="Corre E."/>
            <person name="Pelletier E."/>
            <person name="Niang G."/>
            <person name="Scheremetjew M."/>
            <person name="Finn R."/>
            <person name="Kale V."/>
            <person name="Holt S."/>
            <person name="Cochrane G."/>
            <person name="Meng A."/>
            <person name="Brown T."/>
            <person name="Cohen L."/>
        </authorList>
    </citation>
    <scope>NUCLEOTIDE SEQUENCE</scope>
    <source>
        <strain evidence="14">SAG 63-3</strain>
    </source>
</reference>
<evidence type="ECO:0000313" key="14">
    <source>
        <dbReference type="EMBL" id="CAD8775249.1"/>
    </source>
</evidence>
<evidence type="ECO:0000256" key="11">
    <source>
        <dbReference type="ARBA" id="ARBA00023136"/>
    </source>
</evidence>
<dbReference type="PANTHER" id="PTHR10859:SF91">
    <property type="entry name" value="DOLICHYL-PHOSPHATE BETA-GLUCOSYLTRANSFERASE"/>
    <property type="match status" value="1"/>
</dbReference>
<dbReference type="EC" id="2.4.1.117" evidence="4"/>
<dbReference type="PANTHER" id="PTHR10859">
    <property type="entry name" value="GLYCOSYL TRANSFERASE"/>
    <property type="match status" value="1"/>
</dbReference>
<dbReference type="CDD" id="cd04188">
    <property type="entry name" value="DPG_synthase"/>
    <property type="match status" value="1"/>
</dbReference>
<keyword evidence="6" id="KW-0808">Transferase</keyword>
<evidence type="ECO:0000256" key="3">
    <source>
        <dbReference type="ARBA" id="ARBA00006739"/>
    </source>
</evidence>
<dbReference type="InterPro" id="IPR001173">
    <property type="entry name" value="Glyco_trans_2-like"/>
</dbReference>
<evidence type="ECO:0000256" key="7">
    <source>
        <dbReference type="ARBA" id="ARBA00022692"/>
    </source>
</evidence>
<name>A0A7S0YGR4_9CHLO</name>
<evidence type="ECO:0000256" key="5">
    <source>
        <dbReference type="ARBA" id="ARBA00022676"/>
    </source>
</evidence>
<dbReference type="Gene3D" id="3.90.550.10">
    <property type="entry name" value="Spore Coat Polysaccharide Biosynthesis Protein SpsA, Chain A"/>
    <property type="match status" value="1"/>
</dbReference>
<dbReference type="InterPro" id="IPR029044">
    <property type="entry name" value="Nucleotide-diphossugar_trans"/>
</dbReference>
<dbReference type="Pfam" id="PF00535">
    <property type="entry name" value="Glycos_transf_2"/>
    <property type="match status" value="1"/>
</dbReference>
<comment type="subcellular location">
    <subcellularLocation>
        <location evidence="1">Endoplasmic reticulum membrane</location>
        <topology evidence="1">Single-pass membrane protein</topology>
    </subcellularLocation>
</comment>
<keyword evidence="10" id="KW-1133">Transmembrane helix</keyword>
<proteinExistence type="inferred from homology"/>
<keyword evidence="11" id="KW-0472">Membrane</keyword>
<evidence type="ECO:0000256" key="6">
    <source>
        <dbReference type="ARBA" id="ARBA00022679"/>
    </source>
</evidence>
<comment type="catalytic activity">
    <reaction evidence="12">
        <text>a di-trans,poly-cis-dolichyl phosphate + UDP-alpha-D-glucose = a di-trans,poly-cis-dolichyl beta-D-glucosyl phosphate + UDP</text>
        <dbReference type="Rhea" id="RHEA:15401"/>
        <dbReference type="Rhea" id="RHEA-COMP:19498"/>
        <dbReference type="Rhea" id="RHEA-COMP:19502"/>
        <dbReference type="ChEBI" id="CHEBI:57525"/>
        <dbReference type="ChEBI" id="CHEBI:57683"/>
        <dbReference type="ChEBI" id="CHEBI:58223"/>
        <dbReference type="ChEBI" id="CHEBI:58885"/>
        <dbReference type="EC" id="2.4.1.117"/>
    </reaction>
    <physiologicalReaction direction="left-to-right" evidence="12">
        <dbReference type="Rhea" id="RHEA:15402"/>
    </physiologicalReaction>
</comment>
<dbReference type="GO" id="GO:0006487">
    <property type="term" value="P:protein N-linked glycosylation"/>
    <property type="evidence" value="ECO:0007669"/>
    <property type="project" value="TreeGrafter"/>
</dbReference>
<dbReference type="AlphaFoldDB" id="A0A7S0YGR4"/>
<keyword evidence="8" id="KW-0256">Endoplasmic reticulum</keyword>
<comment type="similarity">
    <text evidence="3">Belongs to the glycosyltransferase 2 family.</text>
</comment>
<evidence type="ECO:0000256" key="4">
    <source>
        <dbReference type="ARBA" id="ARBA00012583"/>
    </source>
</evidence>
<organism evidence="14">
    <name type="scientific">Polytomella parva</name>
    <dbReference type="NCBI Taxonomy" id="51329"/>
    <lineage>
        <taxon>Eukaryota</taxon>
        <taxon>Viridiplantae</taxon>
        <taxon>Chlorophyta</taxon>
        <taxon>core chlorophytes</taxon>
        <taxon>Chlorophyceae</taxon>
        <taxon>CS clade</taxon>
        <taxon>Chlamydomonadales</taxon>
        <taxon>Chlamydomonadaceae</taxon>
        <taxon>Polytomella</taxon>
    </lineage>
</organism>
<evidence type="ECO:0000256" key="12">
    <source>
        <dbReference type="ARBA" id="ARBA00045097"/>
    </source>
</evidence>
<protein>
    <recommendedName>
        <fullName evidence="4">dolichyl-phosphate beta-glucosyltransferase</fullName>
        <ecNumber evidence="4">2.4.1.117</ecNumber>
    </recommendedName>
</protein>
<gene>
    <name evidence="14" type="ORF">PPAR00522_LOCUS11621</name>
</gene>
<dbReference type="InterPro" id="IPR035518">
    <property type="entry name" value="DPG_synthase"/>
</dbReference>
<evidence type="ECO:0000256" key="1">
    <source>
        <dbReference type="ARBA" id="ARBA00004389"/>
    </source>
</evidence>